<dbReference type="EMBL" id="CAJJDM010000048">
    <property type="protein sequence ID" value="CAD8071716.1"/>
    <property type="molecule type" value="Genomic_DNA"/>
</dbReference>
<dbReference type="AlphaFoldDB" id="A0A8S1M4Z5"/>
<evidence type="ECO:0000256" key="1">
    <source>
        <dbReference type="SAM" id="Phobius"/>
    </source>
</evidence>
<protein>
    <recommendedName>
        <fullName evidence="4">Transmembrane protein</fullName>
    </recommendedName>
</protein>
<keyword evidence="3" id="KW-1185">Reference proteome</keyword>
<name>A0A8S1M4Z5_PARPR</name>
<dbReference type="Proteomes" id="UP000688137">
    <property type="component" value="Unassembled WGS sequence"/>
</dbReference>
<keyword evidence="1" id="KW-0812">Transmembrane</keyword>
<feature type="transmembrane region" description="Helical" evidence="1">
    <location>
        <begin position="157"/>
        <end position="182"/>
    </location>
</feature>
<sequence>MPNLIIEKQTPENLNTKWEADNINANALDEQINRIQFIENPKINAGWQVLRQNQISRTQSIQVTQDFKDLITQKNIYSQETDQTIINEAKLTINQITKSLLLDEKIGKLTCFIKLHNYYEDLIKLTQYQKCVQSFISLLNLSFQIVIIVYLTGDYDLFMSALIFLNVINPALQLISFLVFQFQTFRDQEIVRKFVNAFLFGLFNYFNIWESILLIFYKTQNPLLLGIQRDFSSDTYIKFKSYALKFRGTLAVSVFQYPKANIDDTIQEIKKQPFFQAIMWRASVEEALNKIPQFFIFILALTQNDVTALWVLSFLMQLKESIFALKDILELVIKAFFIPALNLSTDSVDQFFQSILYFRSISNSILLEYPKSFQIISKASEEYLTKQCTFKINVKNLDFSYYVGKKKEKMLAQFRYVLALIRTNLEIDQAQKLFYMGPEIKDFIRCLQVSRMQQLKLNFYLDEMNASDFHYINALVQKCPSNLKVLQIQIEATEQKQMELMLKRQSNLKAFSYSFFQKIYNYRNHQQIYQLKLLIIDNQFFKLDKYTFEGLNFEIAGNLDLKNCSTFFANFCSLRFFKLTLINNNTFQEFNFLNNIKSNLENLDVTFEKIIINFQSFQFNNLKKLKMILKNCEFDKGVLYNNLININSDIRKYIYIDMRLCKNKFDKKEKTDLVKRLEMKLFDATILI</sequence>
<evidence type="ECO:0000313" key="2">
    <source>
        <dbReference type="EMBL" id="CAD8071716.1"/>
    </source>
</evidence>
<feature type="transmembrane region" description="Helical" evidence="1">
    <location>
        <begin position="131"/>
        <end position="151"/>
    </location>
</feature>
<evidence type="ECO:0000313" key="3">
    <source>
        <dbReference type="Proteomes" id="UP000688137"/>
    </source>
</evidence>
<keyword evidence="1" id="KW-1133">Transmembrane helix</keyword>
<gene>
    <name evidence="2" type="ORF">PPRIM_AZ9-3.1.T0480015</name>
</gene>
<comment type="caution">
    <text evidence="2">The sequence shown here is derived from an EMBL/GenBank/DDBJ whole genome shotgun (WGS) entry which is preliminary data.</text>
</comment>
<reference evidence="2" key="1">
    <citation type="submission" date="2021-01" db="EMBL/GenBank/DDBJ databases">
        <authorList>
            <consortium name="Genoscope - CEA"/>
            <person name="William W."/>
        </authorList>
    </citation>
    <scope>NUCLEOTIDE SEQUENCE</scope>
</reference>
<proteinExistence type="predicted"/>
<feature type="transmembrane region" description="Helical" evidence="1">
    <location>
        <begin position="194"/>
        <end position="217"/>
    </location>
</feature>
<organism evidence="2 3">
    <name type="scientific">Paramecium primaurelia</name>
    <dbReference type="NCBI Taxonomy" id="5886"/>
    <lineage>
        <taxon>Eukaryota</taxon>
        <taxon>Sar</taxon>
        <taxon>Alveolata</taxon>
        <taxon>Ciliophora</taxon>
        <taxon>Intramacronucleata</taxon>
        <taxon>Oligohymenophorea</taxon>
        <taxon>Peniculida</taxon>
        <taxon>Parameciidae</taxon>
        <taxon>Paramecium</taxon>
    </lineage>
</organism>
<accession>A0A8S1M4Z5</accession>
<evidence type="ECO:0008006" key="4">
    <source>
        <dbReference type="Google" id="ProtNLM"/>
    </source>
</evidence>
<keyword evidence="1" id="KW-0472">Membrane</keyword>